<evidence type="ECO:0000313" key="5">
    <source>
        <dbReference type="Proteomes" id="UP000029994"/>
    </source>
</evidence>
<dbReference type="AlphaFoldDB" id="A0A099LTR3"/>
<dbReference type="EMBL" id="JMCG01000001">
    <property type="protein sequence ID" value="KGK10826.1"/>
    <property type="molecule type" value="Genomic_DNA"/>
</dbReference>
<dbReference type="eggNOG" id="COG5433">
    <property type="taxonomic scope" value="Bacteria"/>
</dbReference>
<dbReference type="GeneID" id="43685219"/>
<evidence type="ECO:0000259" key="2">
    <source>
        <dbReference type="Pfam" id="PF13808"/>
    </source>
</evidence>
<feature type="domain" description="Transposase IS4-like" evidence="1">
    <location>
        <begin position="100"/>
        <end position="327"/>
    </location>
</feature>
<dbReference type="NCBIfam" id="NF033564">
    <property type="entry name" value="transpos_ISAs1"/>
    <property type="match status" value="1"/>
</dbReference>
<dbReference type="PANTHER" id="PTHR30298">
    <property type="entry name" value="H REPEAT-ASSOCIATED PREDICTED TRANSPOSASE"/>
    <property type="match status" value="1"/>
</dbReference>
<evidence type="ECO:0000313" key="3">
    <source>
        <dbReference type="EMBL" id="KGK09339.1"/>
    </source>
</evidence>
<evidence type="ECO:0000259" key="1">
    <source>
        <dbReference type="Pfam" id="PF01609"/>
    </source>
</evidence>
<dbReference type="InterPro" id="IPR002559">
    <property type="entry name" value="Transposase_11"/>
</dbReference>
<name>A0A099LTR3_9VIBR</name>
<feature type="domain" description="H repeat-associated protein N-terminal" evidence="2">
    <location>
        <begin position="5"/>
        <end position="91"/>
    </location>
</feature>
<accession>A0A099LTR3</accession>
<dbReference type="GO" id="GO:0003677">
    <property type="term" value="F:DNA binding"/>
    <property type="evidence" value="ECO:0007669"/>
    <property type="project" value="InterPro"/>
</dbReference>
<dbReference type="InterPro" id="IPR051698">
    <property type="entry name" value="Transposase_11-like"/>
</dbReference>
<dbReference type="STRING" id="29495.EA26_05735"/>
<dbReference type="InterPro" id="IPR047647">
    <property type="entry name" value="ISAs1_transpos"/>
</dbReference>
<sequence>MIIIEQLKKVKDTRSHINQVYPVMEVAFLVITAMICGQNKWTDIKDFGEGNIEWLREYLPYDNGLPTRHNIAAIMRTVVPETLLEAMVGWVNLHREKHAQPIISVDGKVLKGAKASKQEHPLYMVSAFDVDEGLTLTHQPCDGKGMELIAIKNMLDALDVRGCLLTADALHCQVETLNKVVDKGGDFLVQVKLNQPSLLAEIDAQFQDYWALPEEQQESYITEDKGHGREEIREVYVLPASFSEELKDKWSVVKSIVAVVRDRSVKGKGSYETSYYICTDHLSLELASNATRKHWHIENQQHWALDVIFKEDEQRIYAGDSALNMACCRRFVQNLFRKSEGSVSVPRKMNKATWDKDYRAKVLFTSA</sequence>
<gene>
    <name evidence="4" type="ORF">EA26_05735</name>
    <name evidence="3" type="ORF">EA26_19270</name>
</gene>
<dbReference type="InterPro" id="IPR032806">
    <property type="entry name" value="YbfD_N"/>
</dbReference>
<reference evidence="4 5" key="1">
    <citation type="submission" date="2014-04" db="EMBL/GenBank/DDBJ databases">
        <title>Genome sequencing of Vibrio navarrensis strains.</title>
        <authorList>
            <person name="Gladney L.M."/>
            <person name="Katz L.S."/>
            <person name="Marino-Ramirez L."/>
            <person name="Jordan I.K."/>
        </authorList>
    </citation>
    <scope>NUCLEOTIDE SEQUENCE [LARGE SCALE GENOMIC DNA]</scope>
    <source>
        <strain evidence="4 5">ATCC 51183</strain>
    </source>
</reference>
<protein>
    <submittedName>
        <fullName evidence="4">Transposase</fullName>
    </submittedName>
</protein>
<proteinExistence type="predicted"/>
<comment type="caution">
    <text evidence="4">The sequence shown here is derived from an EMBL/GenBank/DDBJ whole genome shotgun (WGS) entry which is preliminary data.</text>
</comment>
<dbReference type="GO" id="GO:0004803">
    <property type="term" value="F:transposase activity"/>
    <property type="evidence" value="ECO:0007669"/>
    <property type="project" value="InterPro"/>
</dbReference>
<dbReference type="GO" id="GO:0006313">
    <property type="term" value="P:DNA transposition"/>
    <property type="evidence" value="ECO:0007669"/>
    <property type="project" value="InterPro"/>
</dbReference>
<dbReference type="RefSeq" id="WP_000583762.1">
    <property type="nucleotide sequence ID" value="NZ_CP061845.1"/>
</dbReference>
<dbReference type="Pfam" id="PF01609">
    <property type="entry name" value="DDE_Tnp_1"/>
    <property type="match status" value="1"/>
</dbReference>
<organism evidence="4 5">
    <name type="scientific">Vibrio navarrensis</name>
    <dbReference type="NCBI Taxonomy" id="29495"/>
    <lineage>
        <taxon>Bacteria</taxon>
        <taxon>Pseudomonadati</taxon>
        <taxon>Pseudomonadota</taxon>
        <taxon>Gammaproteobacteria</taxon>
        <taxon>Vibrionales</taxon>
        <taxon>Vibrionaceae</taxon>
        <taxon>Vibrio</taxon>
    </lineage>
</organism>
<dbReference type="PANTHER" id="PTHR30298:SF0">
    <property type="entry name" value="PROTEIN YBFL-RELATED"/>
    <property type="match status" value="1"/>
</dbReference>
<keyword evidence="5" id="KW-1185">Reference proteome</keyword>
<dbReference type="Proteomes" id="UP000029994">
    <property type="component" value="Unassembled WGS sequence"/>
</dbReference>
<dbReference type="Pfam" id="PF13808">
    <property type="entry name" value="DDE_Tnp_1_assoc"/>
    <property type="match status" value="1"/>
</dbReference>
<evidence type="ECO:0000313" key="4">
    <source>
        <dbReference type="EMBL" id="KGK10826.1"/>
    </source>
</evidence>
<dbReference type="EMBL" id="JMCG01000002">
    <property type="protein sequence ID" value="KGK09339.1"/>
    <property type="molecule type" value="Genomic_DNA"/>
</dbReference>